<dbReference type="PROSITE" id="PS50931">
    <property type="entry name" value="HTH_LYSR"/>
    <property type="match status" value="1"/>
</dbReference>
<comment type="caution">
    <text evidence="6">The sequence shown here is derived from an EMBL/GenBank/DDBJ whole genome shotgun (WGS) entry which is preliminary data.</text>
</comment>
<dbReference type="Gene3D" id="3.40.190.290">
    <property type="match status" value="1"/>
</dbReference>
<dbReference type="CDD" id="cd05466">
    <property type="entry name" value="PBP2_LTTR_substrate"/>
    <property type="match status" value="1"/>
</dbReference>
<dbReference type="InterPro" id="IPR000847">
    <property type="entry name" value="LysR_HTH_N"/>
</dbReference>
<dbReference type="SUPFAM" id="SSF53850">
    <property type="entry name" value="Periplasmic binding protein-like II"/>
    <property type="match status" value="1"/>
</dbReference>
<sequence length="309" mass="35609">MELKDLKYFVEIADQKSMRKAAASLYVSQPNLTRSMKNLENEVGAELLKRTNHGVELTSIGEGLYYYANSILKQVDEISKMRLENQKYVEAKISIAIGGCILRDDMMLQYYETIRANRTGIYIVETSVEEVLKSVEALGADIGLVSINHIQMAAFHKICELKGLEFHEIGTGPLYVHVGKKNPLYGREWIDAEELLPYSHVQVPQDYFSNMNYTTNLDGKIHMMDFKKSIIMNNYHAIISMVKRTDAFIFGNKWQKDELEKGQICSIRLNNCDISHYLLWVKRKRETLSDKAEQFLKLILDCYSDPAQR</sequence>
<keyword evidence="7" id="KW-1185">Reference proteome</keyword>
<dbReference type="Gene3D" id="1.10.10.10">
    <property type="entry name" value="Winged helix-like DNA-binding domain superfamily/Winged helix DNA-binding domain"/>
    <property type="match status" value="1"/>
</dbReference>
<name>A0ABT1RLI5_9FIRM</name>
<evidence type="ECO:0000256" key="4">
    <source>
        <dbReference type="ARBA" id="ARBA00023163"/>
    </source>
</evidence>
<evidence type="ECO:0000256" key="1">
    <source>
        <dbReference type="ARBA" id="ARBA00009437"/>
    </source>
</evidence>
<dbReference type="InterPro" id="IPR036390">
    <property type="entry name" value="WH_DNA-bd_sf"/>
</dbReference>
<accession>A0ABT1RLI5</accession>
<keyword evidence="4" id="KW-0804">Transcription</keyword>
<protein>
    <submittedName>
        <fullName evidence="6">LysR family transcriptional regulator</fullName>
    </submittedName>
</protein>
<organism evidence="6 7">
    <name type="scientific">Anaerovorax odorimutans</name>
    <dbReference type="NCBI Taxonomy" id="109327"/>
    <lineage>
        <taxon>Bacteria</taxon>
        <taxon>Bacillati</taxon>
        <taxon>Bacillota</taxon>
        <taxon>Clostridia</taxon>
        <taxon>Peptostreptococcales</taxon>
        <taxon>Anaerovoracaceae</taxon>
        <taxon>Anaerovorax</taxon>
    </lineage>
</organism>
<dbReference type="Proteomes" id="UP001524502">
    <property type="component" value="Unassembled WGS sequence"/>
</dbReference>
<dbReference type="Pfam" id="PF03466">
    <property type="entry name" value="LysR_substrate"/>
    <property type="match status" value="1"/>
</dbReference>
<gene>
    <name evidence="6" type="ORF">NE619_04890</name>
</gene>
<dbReference type="PRINTS" id="PR00039">
    <property type="entry name" value="HTHLYSR"/>
</dbReference>
<dbReference type="InterPro" id="IPR036388">
    <property type="entry name" value="WH-like_DNA-bd_sf"/>
</dbReference>
<evidence type="ECO:0000313" key="7">
    <source>
        <dbReference type="Proteomes" id="UP001524502"/>
    </source>
</evidence>
<evidence type="ECO:0000256" key="2">
    <source>
        <dbReference type="ARBA" id="ARBA00023015"/>
    </source>
</evidence>
<dbReference type="InterPro" id="IPR005119">
    <property type="entry name" value="LysR_subst-bd"/>
</dbReference>
<dbReference type="RefSeq" id="WP_256131243.1">
    <property type="nucleotide sequence ID" value="NZ_JANFXK010000004.1"/>
</dbReference>
<keyword evidence="2" id="KW-0805">Transcription regulation</keyword>
<proteinExistence type="inferred from homology"/>
<evidence type="ECO:0000259" key="5">
    <source>
        <dbReference type="PROSITE" id="PS50931"/>
    </source>
</evidence>
<dbReference type="Pfam" id="PF00126">
    <property type="entry name" value="HTH_1"/>
    <property type="match status" value="1"/>
</dbReference>
<keyword evidence="3" id="KW-0238">DNA-binding</keyword>
<dbReference type="EMBL" id="JANFXK010000004">
    <property type="protein sequence ID" value="MCQ4636054.1"/>
    <property type="molecule type" value="Genomic_DNA"/>
</dbReference>
<dbReference type="PANTHER" id="PTHR30126:SF64">
    <property type="entry name" value="HTH-TYPE TRANSCRIPTIONAL REGULATOR CITR"/>
    <property type="match status" value="1"/>
</dbReference>
<feature type="domain" description="HTH lysR-type" evidence="5">
    <location>
        <begin position="1"/>
        <end position="58"/>
    </location>
</feature>
<evidence type="ECO:0000256" key="3">
    <source>
        <dbReference type="ARBA" id="ARBA00023125"/>
    </source>
</evidence>
<reference evidence="6 7" key="1">
    <citation type="submission" date="2022-06" db="EMBL/GenBank/DDBJ databases">
        <title>Isolation of gut microbiota from human fecal samples.</title>
        <authorList>
            <person name="Pamer E.G."/>
            <person name="Barat B."/>
            <person name="Waligurski E."/>
            <person name="Medina S."/>
            <person name="Paddock L."/>
            <person name="Mostad J."/>
        </authorList>
    </citation>
    <scope>NUCLEOTIDE SEQUENCE [LARGE SCALE GENOMIC DNA]</scope>
    <source>
        <strain evidence="6 7">SL.3.17</strain>
    </source>
</reference>
<dbReference type="SUPFAM" id="SSF46785">
    <property type="entry name" value="Winged helix' DNA-binding domain"/>
    <property type="match status" value="1"/>
</dbReference>
<comment type="similarity">
    <text evidence="1">Belongs to the LysR transcriptional regulatory family.</text>
</comment>
<dbReference type="PANTHER" id="PTHR30126">
    <property type="entry name" value="HTH-TYPE TRANSCRIPTIONAL REGULATOR"/>
    <property type="match status" value="1"/>
</dbReference>
<evidence type="ECO:0000313" key="6">
    <source>
        <dbReference type="EMBL" id="MCQ4636054.1"/>
    </source>
</evidence>